<keyword evidence="2" id="KW-1185">Reference proteome</keyword>
<dbReference type="Pfam" id="PF06224">
    <property type="entry name" value="AlkZ-like"/>
    <property type="match status" value="1"/>
</dbReference>
<dbReference type="PANTHER" id="PTHR30528">
    <property type="entry name" value="CYTOPLASMIC PROTEIN"/>
    <property type="match status" value="1"/>
</dbReference>
<organism evidence="1 2">
    <name type="scientific">Devosia algicola</name>
    <dbReference type="NCBI Taxonomy" id="3026418"/>
    <lineage>
        <taxon>Bacteria</taxon>
        <taxon>Pseudomonadati</taxon>
        <taxon>Pseudomonadota</taxon>
        <taxon>Alphaproteobacteria</taxon>
        <taxon>Hyphomicrobiales</taxon>
        <taxon>Devosiaceae</taxon>
        <taxon>Devosia</taxon>
    </lineage>
</organism>
<dbReference type="InterPro" id="IPR009351">
    <property type="entry name" value="AlkZ-like"/>
</dbReference>
<dbReference type="RefSeq" id="WP_282218398.1">
    <property type="nucleotide sequence ID" value="NZ_CP118246.1"/>
</dbReference>
<dbReference type="Proteomes" id="UP001220530">
    <property type="component" value="Chromosome"/>
</dbReference>
<dbReference type="EMBL" id="CP118246">
    <property type="protein sequence ID" value="WDR01989.1"/>
    <property type="molecule type" value="Genomic_DNA"/>
</dbReference>
<reference evidence="1 2" key="1">
    <citation type="submission" date="2023-02" db="EMBL/GenBank/DDBJ databases">
        <title>Devosia algicola sp. nov., isolated from the phycosphere of marine algae.</title>
        <authorList>
            <person name="Kim J.M."/>
            <person name="Lee J.K."/>
            <person name="Choi B.J."/>
            <person name="Bayburt H."/>
            <person name="Jeon C.O."/>
        </authorList>
    </citation>
    <scope>NUCLEOTIDE SEQUENCE [LARGE SCALE GENOMIC DNA]</scope>
    <source>
        <strain evidence="1 2">G20-9</strain>
    </source>
</reference>
<name>A0ABY7YLQ4_9HYPH</name>
<evidence type="ECO:0000313" key="1">
    <source>
        <dbReference type="EMBL" id="WDR01989.1"/>
    </source>
</evidence>
<proteinExistence type="predicted"/>
<sequence length="384" mass="43368">MSRGPIVSSHPVSASQARRIWLRAQRLDVSAPFGAGPDATPRAIAHLGYVQIDTINVIERCHHHILYSRIPDYRRTDLGTAQSDDKSVFEYWTHALAYVPRADYRYFMGSMARLRETPNRWFGTVAPRDVKTVLRRIRAEGPLSMRDFDSDVRVDKTHPWASRKPSKRVLEMAFFQGHLTVSAREGMLKTYDLSARHFGWPPRPRPASEHQVTAYVLDRALRAQGMVSLQSICHLDAPRKKAVNALIAARVRAKKLVPVHLANAPEAQHWVTPAALAASPHPAPELVHILSPFDPLIIQRPRLKQFFGYDHQFEAYLPSEKRKIGYFALPVLMGDEIAAVIDLKADRAAKSLLVQNLHWRCSPDATAKTALDEALDRFAAFQFA</sequence>
<accession>A0ABY7YLQ4</accession>
<evidence type="ECO:0000313" key="2">
    <source>
        <dbReference type="Proteomes" id="UP001220530"/>
    </source>
</evidence>
<dbReference type="PANTHER" id="PTHR30528:SF0">
    <property type="entry name" value="CYTOPLASMIC PROTEIN"/>
    <property type="match status" value="1"/>
</dbReference>
<gene>
    <name evidence="1" type="ORF">PSQ19_15050</name>
</gene>
<protein>
    <submittedName>
        <fullName evidence="1">Crosslink repair DNA glycosylase YcaQ family protein</fullName>
    </submittedName>
</protein>